<dbReference type="Pfam" id="PF13435">
    <property type="entry name" value="Cytochrome_C554"/>
    <property type="match status" value="1"/>
</dbReference>
<dbReference type="Gene3D" id="1.10.1130.10">
    <property type="entry name" value="Flavocytochrome C3, Chain A"/>
    <property type="match status" value="1"/>
</dbReference>
<protein>
    <recommendedName>
        <fullName evidence="1">Cytochrome c-552/4 domain-containing protein</fullName>
    </recommendedName>
</protein>
<evidence type="ECO:0000313" key="2">
    <source>
        <dbReference type="EMBL" id="OGK06169.1"/>
    </source>
</evidence>
<dbReference type="Proteomes" id="UP000179243">
    <property type="component" value="Unassembled WGS sequence"/>
</dbReference>
<name>A0A1F7FHJ1_UNCRA</name>
<sequence>MLFAQEKKQEPAYVGPGKCKMCHNAKAKGEQYAKWQGEKHSKAFQTLQGEEAAALANKMKIVDASTDPKCLKCHITDAFIQKDGVSCETCHGPGSLYKTMPVMKDKKKAMELGLIEPAKELCVKCHNPESPTYKPFTYEDAIKIVMHPNPQRKKEE</sequence>
<dbReference type="SUPFAM" id="SSF48695">
    <property type="entry name" value="Multiheme cytochromes"/>
    <property type="match status" value="1"/>
</dbReference>
<evidence type="ECO:0000259" key="1">
    <source>
        <dbReference type="Pfam" id="PF13435"/>
    </source>
</evidence>
<dbReference type="EMBL" id="MFYX01000035">
    <property type="protein sequence ID" value="OGK06169.1"/>
    <property type="molecule type" value="Genomic_DNA"/>
</dbReference>
<gene>
    <name evidence="2" type="ORF">A2519_22665</name>
</gene>
<comment type="caution">
    <text evidence="2">The sequence shown here is derived from an EMBL/GenBank/DDBJ whole genome shotgun (WGS) entry which is preliminary data.</text>
</comment>
<dbReference type="InterPro" id="IPR023155">
    <property type="entry name" value="Cyt_c-552/4"/>
</dbReference>
<accession>A0A1F7FHJ1</accession>
<proteinExistence type="predicted"/>
<organism evidence="2 3">
    <name type="scientific">Candidatus Raymondbacteria bacterium RIFOXYD12_FULL_49_13</name>
    <dbReference type="NCBI Taxonomy" id="1817890"/>
    <lineage>
        <taxon>Bacteria</taxon>
        <taxon>Raymondiibacteriota</taxon>
    </lineage>
</organism>
<evidence type="ECO:0000313" key="3">
    <source>
        <dbReference type="Proteomes" id="UP000179243"/>
    </source>
</evidence>
<dbReference type="InterPro" id="IPR036280">
    <property type="entry name" value="Multihaem_cyt_sf"/>
</dbReference>
<reference evidence="2 3" key="1">
    <citation type="journal article" date="2016" name="Nat. Commun.">
        <title>Thousands of microbial genomes shed light on interconnected biogeochemical processes in an aquifer system.</title>
        <authorList>
            <person name="Anantharaman K."/>
            <person name="Brown C.T."/>
            <person name="Hug L.A."/>
            <person name="Sharon I."/>
            <person name="Castelle C.J."/>
            <person name="Probst A.J."/>
            <person name="Thomas B.C."/>
            <person name="Singh A."/>
            <person name="Wilkins M.J."/>
            <person name="Karaoz U."/>
            <person name="Brodie E.L."/>
            <person name="Williams K.H."/>
            <person name="Hubbard S.S."/>
            <person name="Banfield J.F."/>
        </authorList>
    </citation>
    <scope>NUCLEOTIDE SEQUENCE [LARGE SCALE GENOMIC DNA]</scope>
</reference>
<feature type="domain" description="Cytochrome c-552/4" evidence="1">
    <location>
        <begin position="18"/>
        <end position="92"/>
    </location>
</feature>
<dbReference type="AlphaFoldDB" id="A0A1F7FHJ1"/>